<feature type="region of interest" description="Disordered" evidence="9">
    <location>
        <begin position="183"/>
        <end position="340"/>
    </location>
</feature>
<evidence type="ECO:0000259" key="11">
    <source>
        <dbReference type="Pfam" id="PF05730"/>
    </source>
</evidence>
<feature type="compositionally biased region" description="Polar residues" evidence="9">
    <location>
        <begin position="183"/>
        <end position="192"/>
    </location>
</feature>
<accession>A0AAN7BPU7</accession>
<feature type="compositionally biased region" description="Low complexity" evidence="9">
    <location>
        <begin position="193"/>
        <end position="236"/>
    </location>
</feature>
<feature type="compositionally biased region" description="Polar residues" evidence="9">
    <location>
        <begin position="237"/>
        <end position="282"/>
    </location>
</feature>
<keyword evidence="5" id="KW-0472">Membrane</keyword>
<keyword evidence="5" id="KW-0325">Glycoprotein</keyword>
<comment type="subcellular location">
    <subcellularLocation>
        <location evidence="1">Membrane</location>
        <topology evidence="1">Lipid-anchor</topology>
        <topology evidence="1">GPI-anchor</topology>
    </subcellularLocation>
    <subcellularLocation>
        <location evidence="2">Secreted</location>
    </subcellularLocation>
</comment>
<dbReference type="GO" id="GO:0098552">
    <property type="term" value="C:side of membrane"/>
    <property type="evidence" value="ECO:0007669"/>
    <property type="project" value="UniProtKB-KW"/>
</dbReference>
<proteinExistence type="inferred from homology"/>
<dbReference type="AlphaFoldDB" id="A0AAN7BPU7"/>
<evidence type="ECO:0000256" key="4">
    <source>
        <dbReference type="ARBA" id="ARBA00022525"/>
    </source>
</evidence>
<evidence type="ECO:0000313" key="13">
    <source>
        <dbReference type="Proteomes" id="UP001301958"/>
    </source>
</evidence>
<feature type="domain" description="CFEM" evidence="11">
    <location>
        <begin position="488"/>
        <end position="549"/>
    </location>
</feature>
<keyword evidence="4" id="KW-0964">Secreted</keyword>
<feature type="signal peptide" evidence="10">
    <location>
        <begin position="1"/>
        <end position="16"/>
    </location>
</feature>
<evidence type="ECO:0000256" key="6">
    <source>
        <dbReference type="ARBA" id="ARBA00022729"/>
    </source>
</evidence>
<keyword evidence="8" id="KW-0449">Lipoprotein</keyword>
<evidence type="ECO:0000256" key="7">
    <source>
        <dbReference type="ARBA" id="ARBA00023157"/>
    </source>
</evidence>
<dbReference type="Pfam" id="PF05730">
    <property type="entry name" value="CFEM"/>
    <property type="match status" value="1"/>
</dbReference>
<evidence type="ECO:0000256" key="5">
    <source>
        <dbReference type="ARBA" id="ARBA00022622"/>
    </source>
</evidence>
<dbReference type="InterPro" id="IPR008427">
    <property type="entry name" value="Extracellular_membr_CFEM_dom"/>
</dbReference>
<evidence type="ECO:0000256" key="10">
    <source>
        <dbReference type="SAM" id="SignalP"/>
    </source>
</evidence>
<evidence type="ECO:0000256" key="1">
    <source>
        <dbReference type="ARBA" id="ARBA00004589"/>
    </source>
</evidence>
<feature type="chain" id="PRO_5042949162" description="CFEM domain-containing protein" evidence="10">
    <location>
        <begin position="17"/>
        <end position="701"/>
    </location>
</feature>
<keyword evidence="13" id="KW-1185">Reference proteome</keyword>
<dbReference type="EMBL" id="MU865330">
    <property type="protein sequence ID" value="KAK4227526.1"/>
    <property type="molecule type" value="Genomic_DNA"/>
</dbReference>
<keyword evidence="6 10" id="KW-0732">Signal</keyword>
<comment type="caution">
    <text evidence="12">The sequence shown here is derived from an EMBL/GenBank/DDBJ whole genome shotgun (WGS) entry which is preliminary data.</text>
</comment>
<evidence type="ECO:0000313" key="12">
    <source>
        <dbReference type="EMBL" id="KAK4227526.1"/>
    </source>
</evidence>
<dbReference type="Proteomes" id="UP001301958">
    <property type="component" value="Unassembled WGS sequence"/>
</dbReference>
<dbReference type="GO" id="GO:0005576">
    <property type="term" value="C:extracellular region"/>
    <property type="evidence" value="ECO:0007669"/>
    <property type="project" value="UniProtKB-SubCell"/>
</dbReference>
<evidence type="ECO:0000256" key="8">
    <source>
        <dbReference type="ARBA" id="ARBA00023288"/>
    </source>
</evidence>
<gene>
    <name evidence="12" type="ORF">QBC38DRAFT_509658</name>
</gene>
<reference evidence="12" key="1">
    <citation type="journal article" date="2023" name="Mol. Phylogenet. Evol.">
        <title>Genome-scale phylogeny and comparative genomics of the fungal order Sordariales.</title>
        <authorList>
            <person name="Hensen N."/>
            <person name="Bonometti L."/>
            <person name="Westerberg I."/>
            <person name="Brannstrom I.O."/>
            <person name="Guillou S."/>
            <person name="Cros-Aarteil S."/>
            <person name="Calhoun S."/>
            <person name="Haridas S."/>
            <person name="Kuo A."/>
            <person name="Mondo S."/>
            <person name="Pangilinan J."/>
            <person name="Riley R."/>
            <person name="LaButti K."/>
            <person name="Andreopoulos B."/>
            <person name="Lipzen A."/>
            <person name="Chen C."/>
            <person name="Yan M."/>
            <person name="Daum C."/>
            <person name="Ng V."/>
            <person name="Clum A."/>
            <person name="Steindorff A."/>
            <person name="Ohm R.A."/>
            <person name="Martin F."/>
            <person name="Silar P."/>
            <person name="Natvig D.O."/>
            <person name="Lalanne C."/>
            <person name="Gautier V."/>
            <person name="Ament-Velasquez S.L."/>
            <person name="Kruys A."/>
            <person name="Hutchinson M.I."/>
            <person name="Powell A.J."/>
            <person name="Barry K."/>
            <person name="Miller A.N."/>
            <person name="Grigoriev I.V."/>
            <person name="Debuchy R."/>
            <person name="Gladieux P."/>
            <person name="Hiltunen Thoren M."/>
            <person name="Johannesson H."/>
        </authorList>
    </citation>
    <scope>NUCLEOTIDE SEQUENCE</scope>
    <source>
        <strain evidence="12">CBS 990.96</strain>
    </source>
</reference>
<evidence type="ECO:0000256" key="9">
    <source>
        <dbReference type="SAM" id="MobiDB-lite"/>
    </source>
</evidence>
<evidence type="ECO:0000256" key="2">
    <source>
        <dbReference type="ARBA" id="ARBA00004613"/>
    </source>
</evidence>
<sequence>MKSFMVFVLAAAGVEATFKNASPFKCPANTDNKCTPKQSSGFDWSDLNLGGFANYNDFNFNGWTCGSSGGGGRFSGSPGGKFISGTCHSDKSKSPSFGCGPAVDKFSLGAIKVEPEFDCDLEFHYEMPDGSACKHRNACKKSGTLVKNTQCGGAKKVTIVYPPQPNKPKQSCSVKVPTVSFDCSTASSTKPLTSTKQASTSTSKPVITTSEVKTTSTSAAATTSSVPAETTSSVSPGETTSATVPGVETTATVPGESTITTAPGKSTTVTLPGEETTSVSPGESTVPAEETTTAPAPGEETSTATIPGAETTATVPAETTTAPAETTTAPAETTTAPAETVTLSTPITTVITTEFQTTSTIFSTVIQTITQCEPTVPDCPANGGVTTTVATVVVSTTICPVTETLTTVISTSIIPAEPTSTPVGGETTVVSPGETTVVAPGETTVVAPGESTVVVPGVTTAPGEVTTTAGVPTTIVTSVKPVETLPCPNVVPSCLNTFLFSVGCQDNTDTECYCPDAIFVKNVYDCLYAHGESDQVVSEAVIFFQGLCAPWVDKNPAVVTAPTVTSYITVTAAPTVAPVYTTITIDTTTVEPCTDDAGEIIPGSSTTVVVATTVPVPQVGFTTGSAGVVDVIPITAAPVFNGGEGSNGGGAVITANGTAITVPTGTGSIRPTQSVVLAGSTRIGTSFGLAAGIALIAAFGL</sequence>
<evidence type="ECO:0000256" key="3">
    <source>
        <dbReference type="ARBA" id="ARBA00010031"/>
    </source>
</evidence>
<organism evidence="12 13">
    <name type="scientific">Podospora fimiseda</name>
    <dbReference type="NCBI Taxonomy" id="252190"/>
    <lineage>
        <taxon>Eukaryota</taxon>
        <taxon>Fungi</taxon>
        <taxon>Dikarya</taxon>
        <taxon>Ascomycota</taxon>
        <taxon>Pezizomycotina</taxon>
        <taxon>Sordariomycetes</taxon>
        <taxon>Sordariomycetidae</taxon>
        <taxon>Sordariales</taxon>
        <taxon>Podosporaceae</taxon>
        <taxon>Podospora</taxon>
    </lineage>
</organism>
<comment type="similarity">
    <text evidence="3">Belongs to the RBT5 family.</text>
</comment>
<reference evidence="12" key="2">
    <citation type="submission" date="2023-05" db="EMBL/GenBank/DDBJ databases">
        <authorList>
            <consortium name="Lawrence Berkeley National Laboratory"/>
            <person name="Steindorff A."/>
            <person name="Hensen N."/>
            <person name="Bonometti L."/>
            <person name="Westerberg I."/>
            <person name="Brannstrom I.O."/>
            <person name="Guillou S."/>
            <person name="Cros-Aarteil S."/>
            <person name="Calhoun S."/>
            <person name="Haridas S."/>
            <person name="Kuo A."/>
            <person name="Mondo S."/>
            <person name="Pangilinan J."/>
            <person name="Riley R."/>
            <person name="Labutti K."/>
            <person name="Andreopoulos B."/>
            <person name="Lipzen A."/>
            <person name="Chen C."/>
            <person name="Yanf M."/>
            <person name="Daum C."/>
            <person name="Ng V."/>
            <person name="Clum A."/>
            <person name="Ohm R."/>
            <person name="Martin F."/>
            <person name="Silar P."/>
            <person name="Natvig D."/>
            <person name="Lalanne C."/>
            <person name="Gautier V."/>
            <person name="Ament-Velasquez S.L."/>
            <person name="Kruys A."/>
            <person name="Hutchinson M.I."/>
            <person name="Powell A.J."/>
            <person name="Barry K."/>
            <person name="Miller A.N."/>
            <person name="Grigoriev I.V."/>
            <person name="Debuchy R."/>
            <person name="Gladieux P."/>
            <person name="Thoren M.H."/>
            <person name="Johannesson H."/>
        </authorList>
    </citation>
    <scope>NUCLEOTIDE SEQUENCE</scope>
    <source>
        <strain evidence="12">CBS 990.96</strain>
    </source>
</reference>
<name>A0AAN7BPU7_9PEZI</name>
<keyword evidence="5" id="KW-0336">GPI-anchor</keyword>
<protein>
    <recommendedName>
        <fullName evidence="11">CFEM domain-containing protein</fullName>
    </recommendedName>
</protein>
<keyword evidence="7" id="KW-1015">Disulfide bond</keyword>
<feature type="compositionally biased region" description="Low complexity" evidence="9">
    <location>
        <begin position="283"/>
        <end position="340"/>
    </location>
</feature>